<comment type="caution">
    <text evidence="1">The sequence shown here is derived from an EMBL/GenBank/DDBJ whole genome shotgun (WGS) entry which is preliminary data.</text>
</comment>
<name>A0A7C3J1U8_9CREN</name>
<sequence>MPVRLICHQCKTIIYEDPELTSPSEIVERNGSKCPHCSAALRFDPSSLTISVRGASKKGLLKIFQK</sequence>
<protein>
    <submittedName>
        <fullName evidence="1">Uncharacterized protein</fullName>
    </submittedName>
</protein>
<proteinExistence type="predicted"/>
<organism evidence="1">
    <name type="scientific">Candidatus Methanomethylicus mesodigestus</name>
    <dbReference type="NCBI Taxonomy" id="1867258"/>
    <lineage>
        <taxon>Archaea</taxon>
        <taxon>Thermoproteota</taxon>
        <taxon>Methanosuratincolia</taxon>
        <taxon>Candidatus Methanomethylicales</taxon>
        <taxon>Candidatus Methanomethylicaceae</taxon>
        <taxon>Candidatus Methanomethylicus</taxon>
    </lineage>
</organism>
<reference evidence="1" key="1">
    <citation type="journal article" date="2020" name="mSystems">
        <title>Genome- and Community-Level Interaction Insights into Carbon Utilization and Element Cycling Functions of Hydrothermarchaeota in Hydrothermal Sediment.</title>
        <authorList>
            <person name="Zhou Z."/>
            <person name="Liu Y."/>
            <person name="Xu W."/>
            <person name="Pan J."/>
            <person name="Luo Z.H."/>
            <person name="Li M."/>
        </authorList>
    </citation>
    <scope>NUCLEOTIDE SEQUENCE [LARGE SCALE GENOMIC DNA]</scope>
    <source>
        <strain evidence="1">SpSt-468</strain>
    </source>
</reference>
<evidence type="ECO:0000313" key="1">
    <source>
        <dbReference type="EMBL" id="HFK19919.1"/>
    </source>
</evidence>
<dbReference type="AlphaFoldDB" id="A0A7C3J1U8"/>
<accession>A0A7C3J1U8</accession>
<dbReference type="EMBL" id="DSTX01000001">
    <property type="protein sequence ID" value="HFK19919.1"/>
    <property type="molecule type" value="Genomic_DNA"/>
</dbReference>
<gene>
    <name evidence="1" type="ORF">ENS19_01405</name>
</gene>